<proteinExistence type="predicted"/>
<sequence length="27" mass="3087">TGWGGRDRTCESRDQNPMPYHLATPQI</sequence>
<organism evidence="2">
    <name type="scientific">marine metagenome</name>
    <dbReference type="NCBI Taxonomy" id="408172"/>
    <lineage>
        <taxon>unclassified sequences</taxon>
        <taxon>metagenomes</taxon>
        <taxon>ecological metagenomes</taxon>
    </lineage>
</organism>
<feature type="region of interest" description="Disordered" evidence="1">
    <location>
        <begin position="1"/>
        <end position="27"/>
    </location>
</feature>
<accession>A0A382B0R7</accession>
<evidence type="ECO:0000256" key="1">
    <source>
        <dbReference type="SAM" id="MobiDB-lite"/>
    </source>
</evidence>
<evidence type="ECO:0000313" key="2">
    <source>
        <dbReference type="EMBL" id="SVB06902.1"/>
    </source>
</evidence>
<dbReference type="EMBL" id="UINC01027523">
    <property type="protein sequence ID" value="SVB06902.1"/>
    <property type="molecule type" value="Genomic_DNA"/>
</dbReference>
<reference evidence="2" key="1">
    <citation type="submission" date="2018-05" db="EMBL/GenBank/DDBJ databases">
        <authorList>
            <person name="Lanie J.A."/>
            <person name="Ng W.-L."/>
            <person name="Kazmierczak K.M."/>
            <person name="Andrzejewski T.M."/>
            <person name="Davidsen T.M."/>
            <person name="Wayne K.J."/>
            <person name="Tettelin H."/>
            <person name="Glass J.I."/>
            <person name="Rusch D."/>
            <person name="Podicherti R."/>
            <person name="Tsui H.-C.T."/>
            <person name="Winkler M.E."/>
        </authorList>
    </citation>
    <scope>NUCLEOTIDE SEQUENCE</scope>
</reference>
<dbReference type="AntiFam" id="ANF00012">
    <property type="entry name" value="tRNA translation"/>
</dbReference>
<protein>
    <submittedName>
        <fullName evidence="2">Uncharacterized protein</fullName>
    </submittedName>
</protein>
<dbReference type="AlphaFoldDB" id="A0A382B0R7"/>
<feature type="non-terminal residue" evidence="2">
    <location>
        <position position="1"/>
    </location>
</feature>
<name>A0A382B0R7_9ZZZZ</name>
<feature type="compositionally biased region" description="Basic and acidic residues" evidence="1">
    <location>
        <begin position="1"/>
        <end position="14"/>
    </location>
</feature>
<gene>
    <name evidence="2" type="ORF">METZ01_LOCUS159756</name>
</gene>
<feature type="non-terminal residue" evidence="2">
    <location>
        <position position="27"/>
    </location>
</feature>